<dbReference type="SUPFAM" id="SSF103657">
    <property type="entry name" value="BAR/IMD domain-like"/>
    <property type="match status" value="1"/>
</dbReference>
<dbReference type="Proteomes" id="UP001153714">
    <property type="component" value="Chromosome 17"/>
</dbReference>
<evidence type="ECO:0000313" key="3">
    <source>
        <dbReference type="Proteomes" id="UP001153714"/>
    </source>
</evidence>
<evidence type="ECO:0000313" key="2">
    <source>
        <dbReference type="EMBL" id="CAG9787332.1"/>
    </source>
</evidence>
<dbReference type="AlphaFoldDB" id="A0A9N9R178"/>
<reference evidence="2" key="2">
    <citation type="submission" date="2022-10" db="EMBL/GenBank/DDBJ databases">
        <authorList>
            <consortium name="ENA_rothamsted_submissions"/>
            <consortium name="culmorum"/>
            <person name="King R."/>
        </authorList>
    </citation>
    <scope>NUCLEOTIDE SEQUENCE</scope>
</reference>
<dbReference type="EMBL" id="OU893348">
    <property type="protein sequence ID" value="CAG9787332.1"/>
    <property type="molecule type" value="Genomic_DNA"/>
</dbReference>
<dbReference type="OrthoDB" id="546826at2759"/>
<proteinExistence type="predicted"/>
<reference evidence="2" key="1">
    <citation type="submission" date="2021-12" db="EMBL/GenBank/DDBJ databases">
        <authorList>
            <person name="King R."/>
        </authorList>
    </citation>
    <scope>NUCLEOTIDE SEQUENCE</scope>
</reference>
<dbReference type="SMART" id="SM00055">
    <property type="entry name" value="FCH"/>
    <property type="match status" value="1"/>
</dbReference>
<evidence type="ECO:0000259" key="1">
    <source>
        <dbReference type="SMART" id="SM00055"/>
    </source>
</evidence>
<dbReference type="Pfam" id="PF00611">
    <property type="entry name" value="FCH"/>
    <property type="match status" value="1"/>
</dbReference>
<accession>A0A9N9R178</accession>
<protein>
    <recommendedName>
        <fullName evidence="1">FCH domain-containing protein</fullName>
    </recommendedName>
</protein>
<dbReference type="Gene3D" id="1.20.1270.60">
    <property type="entry name" value="Arfaptin homology (AH) domain/BAR domain"/>
    <property type="match status" value="1"/>
</dbReference>
<sequence length="172" mass="19110">MGYASTGAGRAAHEALLARQDAELRLMESMKRSLQAKMKSDREYALALSAAAAQGQKMDKCEELNGSVIASAWRTMTEEWESTSRLIKANAEALESRALDRLTALMVERRKARKVYQEDHTKISSQFTQNAGRIEVCRECGTGSIESLLSVLYHYVLSVSPFRITSCNDNAL</sequence>
<organism evidence="2 3">
    <name type="scientific">Diatraea saccharalis</name>
    <name type="common">sugarcane borer</name>
    <dbReference type="NCBI Taxonomy" id="40085"/>
    <lineage>
        <taxon>Eukaryota</taxon>
        <taxon>Metazoa</taxon>
        <taxon>Ecdysozoa</taxon>
        <taxon>Arthropoda</taxon>
        <taxon>Hexapoda</taxon>
        <taxon>Insecta</taxon>
        <taxon>Pterygota</taxon>
        <taxon>Neoptera</taxon>
        <taxon>Endopterygota</taxon>
        <taxon>Lepidoptera</taxon>
        <taxon>Glossata</taxon>
        <taxon>Ditrysia</taxon>
        <taxon>Pyraloidea</taxon>
        <taxon>Crambidae</taxon>
        <taxon>Crambinae</taxon>
        <taxon>Diatraea</taxon>
    </lineage>
</organism>
<dbReference type="InterPro" id="IPR027267">
    <property type="entry name" value="AH/BAR_dom_sf"/>
</dbReference>
<gene>
    <name evidence="2" type="ORF">DIATSA_LOCUS5218</name>
</gene>
<keyword evidence="3" id="KW-1185">Reference proteome</keyword>
<dbReference type="InterPro" id="IPR001060">
    <property type="entry name" value="FCH_dom"/>
</dbReference>
<feature type="domain" description="FCH" evidence="1">
    <location>
        <begin position="1"/>
        <end position="94"/>
    </location>
</feature>
<name>A0A9N9R178_9NEOP</name>